<sequence>MKGLADLNLRFSEACCNIEYNNFRIFEACSNVAYTIPFKEVRIHIYTVVIKADQDIVSLSVPGNVTGDAAGNENQPSNVLQVMHYPAPKISHVFYGSTTGSFVVMIIAAGLLTVSIASLNSIRESSSPFPSPSQSESNLFV</sequence>
<dbReference type="Proteomes" id="UP000594261">
    <property type="component" value="Chromosome 10"/>
</dbReference>
<name>A0A7N2MNJ5_QUELO</name>
<accession>A0A7N2MNJ5</accession>
<dbReference type="Gramene" id="QL10p009415:mrna">
    <property type="protein sequence ID" value="QL10p009415:mrna"/>
    <property type="gene ID" value="QL10p009415"/>
</dbReference>
<proteinExistence type="predicted"/>
<dbReference type="EMBL" id="LRBV02000010">
    <property type="status" value="NOT_ANNOTATED_CDS"/>
    <property type="molecule type" value="Genomic_DNA"/>
</dbReference>
<dbReference type="EnsemblPlants" id="QL10p009415:mrna">
    <property type="protein sequence ID" value="QL10p009415:mrna"/>
    <property type="gene ID" value="QL10p009415"/>
</dbReference>
<evidence type="ECO:0000313" key="3">
    <source>
        <dbReference type="Proteomes" id="UP000594261"/>
    </source>
</evidence>
<dbReference type="AlphaFoldDB" id="A0A7N2MNJ5"/>
<evidence type="ECO:0000256" key="1">
    <source>
        <dbReference type="SAM" id="Phobius"/>
    </source>
</evidence>
<dbReference type="InParanoid" id="A0A7N2MNJ5"/>
<reference evidence="2 3" key="1">
    <citation type="journal article" date="2016" name="G3 (Bethesda)">
        <title>First Draft Assembly and Annotation of the Genome of a California Endemic Oak Quercus lobata Nee (Fagaceae).</title>
        <authorList>
            <person name="Sork V.L."/>
            <person name="Fitz-Gibbon S.T."/>
            <person name="Puiu D."/>
            <person name="Crepeau M."/>
            <person name="Gugger P.F."/>
            <person name="Sherman R."/>
            <person name="Stevens K."/>
            <person name="Langley C.H."/>
            <person name="Pellegrini M."/>
            <person name="Salzberg S.L."/>
        </authorList>
    </citation>
    <scope>NUCLEOTIDE SEQUENCE [LARGE SCALE GENOMIC DNA]</scope>
    <source>
        <strain evidence="2 3">cv. SW786</strain>
    </source>
</reference>
<organism evidence="2 3">
    <name type="scientific">Quercus lobata</name>
    <name type="common">Valley oak</name>
    <dbReference type="NCBI Taxonomy" id="97700"/>
    <lineage>
        <taxon>Eukaryota</taxon>
        <taxon>Viridiplantae</taxon>
        <taxon>Streptophyta</taxon>
        <taxon>Embryophyta</taxon>
        <taxon>Tracheophyta</taxon>
        <taxon>Spermatophyta</taxon>
        <taxon>Magnoliopsida</taxon>
        <taxon>eudicotyledons</taxon>
        <taxon>Gunneridae</taxon>
        <taxon>Pentapetalae</taxon>
        <taxon>rosids</taxon>
        <taxon>fabids</taxon>
        <taxon>Fagales</taxon>
        <taxon>Fagaceae</taxon>
        <taxon>Quercus</taxon>
    </lineage>
</organism>
<keyword evidence="1" id="KW-0472">Membrane</keyword>
<keyword evidence="1" id="KW-1133">Transmembrane helix</keyword>
<keyword evidence="3" id="KW-1185">Reference proteome</keyword>
<evidence type="ECO:0000313" key="2">
    <source>
        <dbReference type="EnsemblPlants" id="QL10p009415:mrna"/>
    </source>
</evidence>
<dbReference type="PANTHER" id="PTHR34677:SF1">
    <property type="entry name" value="TRANSMEMBRANE PROTEIN"/>
    <property type="match status" value="1"/>
</dbReference>
<dbReference type="PANTHER" id="PTHR34677">
    <property type="match status" value="1"/>
</dbReference>
<protein>
    <submittedName>
        <fullName evidence="2">Uncharacterized protein</fullName>
    </submittedName>
</protein>
<keyword evidence="1" id="KW-0812">Transmembrane</keyword>
<feature type="transmembrane region" description="Helical" evidence="1">
    <location>
        <begin position="93"/>
        <end position="119"/>
    </location>
</feature>
<reference evidence="2" key="2">
    <citation type="submission" date="2021-01" db="UniProtKB">
        <authorList>
            <consortium name="EnsemblPlants"/>
        </authorList>
    </citation>
    <scope>IDENTIFICATION</scope>
</reference>